<name>A0AAV7PPN7_PLEWA</name>
<dbReference type="Proteomes" id="UP001066276">
    <property type="component" value="Chromosome 7"/>
</dbReference>
<dbReference type="AlphaFoldDB" id="A0AAV7PPN7"/>
<keyword evidence="2" id="KW-1185">Reference proteome</keyword>
<comment type="caution">
    <text evidence="1">The sequence shown here is derived from an EMBL/GenBank/DDBJ whole genome shotgun (WGS) entry which is preliminary data.</text>
</comment>
<accession>A0AAV7PPN7</accession>
<sequence>SSKCNIKNYNTHGTRSHGNQCPIITVSDSPYTYPCKPVSFLGFTATGRWCVPRLVQVL</sequence>
<feature type="non-terminal residue" evidence="1">
    <location>
        <position position="58"/>
    </location>
</feature>
<reference evidence="1" key="1">
    <citation type="journal article" date="2022" name="bioRxiv">
        <title>Sequencing and chromosome-scale assembly of the giantPleurodeles waltlgenome.</title>
        <authorList>
            <person name="Brown T."/>
            <person name="Elewa A."/>
            <person name="Iarovenko S."/>
            <person name="Subramanian E."/>
            <person name="Araus A.J."/>
            <person name="Petzold A."/>
            <person name="Susuki M."/>
            <person name="Suzuki K.-i.T."/>
            <person name="Hayashi T."/>
            <person name="Toyoda A."/>
            <person name="Oliveira C."/>
            <person name="Osipova E."/>
            <person name="Leigh N.D."/>
            <person name="Simon A."/>
            <person name="Yun M.H."/>
        </authorList>
    </citation>
    <scope>NUCLEOTIDE SEQUENCE</scope>
    <source>
        <strain evidence="1">20211129_DDA</strain>
        <tissue evidence="1">Liver</tissue>
    </source>
</reference>
<protein>
    <submittedName>
        <fullName evidence="1">Uncharacterized protein</fullName>
    </submittedName>
</protein>
<dbReference type="EMBL" id="JANPWB010000011">
    <property type="protein sequence ID" value="KAJ1130050.1"/>
    <property type="molecule type" value="Genomic_DNA"/>
</dbReference>
<gene>
    <name evidence="1" type="ORF">NDU88_008406</name>
</gene>
<proteinExistence type="predicted"/>
<evidence type="ECO:0000313" key="1">
    <source>
        <dbReference type="EMBL" id="KAJ1130050.1"/>
    </source>
</evidence>
<organism evidence="1 2">
    <name type="scientific">Pleurodeles waltl</name>
    <name type="common">Iberian ribbed newt</name>
    <dbReference type="NCBI Taxonomy" id="8319"/>
    <lineage>
        <taxon>Eukaryota</taxon>
        <taxon>Metazoa</taxon>
        <taxon>Chordata</taxon>
        <taxon>Craniata</taxon>
        <taxon>Vertebrata</taxon>
        <taxon>Euteleostomi</taxon>
        <taxon>Amphibia</taxon>
        <taxon>Batrachia</taxon>
        <taxon>Caudata</taxon>
        <taxon>Salamandroidea</taxon>
        <taxon>Salamandridae</taxon>
        <taxon>Pleurodelinae</taxon>
        <taxon>Pleurodeles</taxon>
    </lineage>
</organism>
<feature type="non-terminal residue" evidence="1">
    <location>
        <position position="1"/>
    </location>
</feature>
<evidence type="ECO:0000313" key="2">
    <source>
        <dbReference type="Proteomes" id="UP001066276"/>
    </source>
</evidence>